<name>A0A7J5X754_DISMA</name>
<gene>
    <name evidence="1" type="ORF">F7725_025943</name>
</gene>
<dbReference type="EMBL" id="JAAKFY010000027">
    <property type="protein sequence ID" value="KAF3832278.1"/>
    <property type="molecule type" value="Genomic_DNA"/>
</dbReference>
<comment type="caution">
    <text evidence="1">The sequence shown here is derived from an EMBL/GenBank/DDBJ whole genome shotgun (WGS) entry which is preliminary data.</text>
</comment>
<accession>A0A7J5X754</accession>
<organism evidence="1 2">
    <name type="scientific">Dissostichus mawsoni</name>
    <name type="common">Antarctic cod</name>
    <dbReference type="NCBI Taxonomy" id="36200"/>
    <lineage>
        <taxon>Eukaryota</taxon>
        <taxon>Metazoa</taxon>
        <taxon>Chordata</taxon>
        <taxon>Craniata</taxon>
        <taxon>Vertebrata</taxon>
        <taxon>Euteleostomi</taxon>
        <taxon>Actinopterygii</taxon>
        <taxon>Neopterygii</taxon>
        <taxon>Teleostei</taxon>
        <taxon>Neoteleostei</taxon>
        <taxon>Acanthomorphata</taxon>
        <taxon>Eupercaria</taxon>
        <taxon>Perciformes</taxon>
        <taxon>Notothenioidei</taxon>
        <taxon>Nototheniidae</taxon>
        <taxon>Dissostichus</taxon>
    </lineage>
</organism>
<evidence type="ECO:0000313" key="2">
    <source>
        <dbReference type="Proteomes" id="UP000518266"/>
    </source>
</evidence>
<keyword evidence="2" id="KW-1185">Reference proteome</keyword>
<evidence type="ECO:0000313" key="1">
    <source>
        <dbReference type="EMBL" id="KAF3832278.1"/>
    </source>
</evidence>
<sequence length="88" mass="10212">MMSSVQINHSEHNDVIGADQTIQNIMMSSDPGSESARNIFLQRERTHFQQNYTQISNQEDFYQKIQFERGNNAALQQELEQLRGPCHT</sequence>
<dbReference type="Proteomes" id="UP000518266">
    <property type="component" value="Unassembled WGS sequence"/>
</dbReference>
<dbReference type="AlphaFoldDB" id="A0A7J5X754"/>
<proteinExistence type="predicted"/>
<reference evidence="1 2" key="1">
    <citation type="submission" date="2020-03" db="EMBL/GenBank/DDBJ databases">
        <title>Dissostichus mawsoni Genome sequencing and assembly.</title>
        <authorList>
            <person name="Park H."/>
        </authorList>
    </citation>
    <scope>NUCLEOTIDE SEQUENCE [LARGE SCALE GENOMIC DNA]</scope>
    <source>
        <strain evidence="1">DM0001</strain>
        <tissue evidence="1">Muscle</tissue>
    </source>
</reference>
<protein>
    <submittedName>
        <fullName evidence="1">Uncharacterized protein</fullName>
    </submittedName>
</protein>